<dbReference type="EMBL" id="CP064760">
    <property type="protein sequence ID" value="QPE04872.1"/>
    <property type="molecule type" value="Genomic_DNA"/>
</dbReference>
<evidence type="ECO:0000259" key="3">
    <source>
        <dbReference type="Pfam" id="PF19407"/>
    </source>
</evidence>
<gene>
    <name evidence="4" type="ORF">IT882_01660</name>
</gene>
<dbReference type="Pfam" id="PF19407">
    <property type="entry name" value="DUF5979"/>
    <property type="match status" value="1"/>
</dbReference>
<keyword evidence="5" id="KW-1185">Reference proteome</keyword>
<feature type="transmembrane region" description="Helical" evidence="2">
    <location>
        <begin position="132"/>
        <end position="151"/>
    </location>
</feature>
<dbReference type="Proteomes" id="UP000594480">
    <property type="component" value="Chromosome"/>
</dbReference>
<keyword evidence="2" id="KW-0472">Membrane</keyword>
<name>A0A7S8MX88_9MICO</name>
<organism evidence="4 5">
    <name type="scientific">Microbacterium schleiferi</name>
    <dbReference type="NCBI Taxonomy" id="69362"/>
    <lineage>
        <taxon>Bacteria</taxon>
        <taxon>Bacillati</taxon>
        <taxon>Actinomycetota</taxon>
        <taxon>Actinomycetes</taxon>
        <taxon>Micrococcales</taxon>
        <taxon>Microbacteriaceae</taxon>
        <taxon>Microbacterium</taxon>
    </lineage>
</organism>
<dbReference type="KEGG" id="msf:IT882_01660"/>
<dbReference type="AlphaFoldDB" id="A0A7S8MX88"/>
<feature type="domain" description="DUF5979" evidence="3">
    <location>
        <begin position="6"/>
        <end position="106"/>
    </location>
</feature>
<proteinExistence type="predicted"/>
<dbReference type="InterPro" id="IPR046022">
    <property type="entry name" value="DUF5979"/>
</dbReference>
<keyword evidence="2" id="KW-1133">Transmembrane helix</keyword>
<evidence type="ECO:0000313" key="5">
    <source>
        <dbReference type="Proteomes" id="UP000594480"/>
    </source>
</evidence>
<evidence type="ECO:0000256" key="1">
    <source>
        <dbReference type="SAM" id="MobiDB-lite"/>
    </source>
</evidence>
<feature type="region of interest" description="Disordered" evidence="1">
    <location>
        <begin position="107"/>
        <end position="129"/>
    </location>
</feature>
<evidence type="ECO:0000256" key="2">
    <source>
        <dbReference type="SAM" id="Phobius"/>
    </source>
</evidence>
<reference evidence="4 5" key="1">
    <citation type="submission" date="2020-11" db="EMBL/GenBank/DDBJ databases">
        <title>Amino acid is mineralized and recycled by bacteria in oceanic microbiome.</title>
        <authorList>
            <person name="Zheng L.Y."/>
        </authorList>
    </citation>
    <scope>NUCLEOTIDE SEQUENCE [LARGE SCALE GENOMIC DNA]</scope>
    <source>
        <strain evidence="4 5">A32-1</strain>
    </source>
</reference>
<evidence type="ECO:0000313" key="4">
    <source>
        <dbReference type="EMBL" id="QPE04872.1"/>
    </source>
</evidence>
<sequence length="162" mass="15748">MAAGWFAVDVTVAGAAAGRQGAISVTARCDDGATVIEDSGTLPAGAAAGTTRVVTLSAVPAGATCTASQTADGHTADAVLASTTIVPASVVAAASSTVSVTVTDTFAAPTPTPTPTPSPTSTRLPDTGAAAAPSWAMPAILLVAGAALIVVDHTRRRARARR</sequence>
<protein>
    <recommendedName>
        <fullName evidence="3">DUF5979 domain-containing protein</fullName>
    </recommendedName>
</protein>
<keyword evidence="2" id="KW-0812">Transmembrane</keyword>
<dbReference type="RefSeq" id="WP_195692899.1">
    <property type="nucleotide sequence ID" value="NZ_CP064760.1"/>
</dbReference>
<feature type="compositionally biased region" description="Low complexity" evidence="1">
    <location>
        <begin position="119"/>
        <end position="129"/>
    </location>
</feature>
<accession>A0A7S8MX88</accession>